<keyword evidence="2" id="KW-1185">Reference proteome</keyword>
<proteinExistence type="predicted"/>
<dbReference type="RefSeq" id="YP_009612110.1">
    <property type="nucleotide sequence ID" value="NC_042013.1"/>
</dbReference>
<evidence type="ECO:0000313" key="2">
    <source>
        <dbReference type="Proteomes" id="UP000223025"/>
    </source>
</evidence>
<dbReference type="EMBL" id="MF403008">
    <property type="protein sequence ID" value="AUZ95204.1"/>
    <property type="molecule type" value="Genomic_DNA"/>
</dbReference>
<dbReference type="GeneID" id="40088448"/>
<dbReference type="KEGG" id="vg:40088448"/>
<dbReference type="Proteomes" id="UP000223025">
    <property type="component" value="Segment"/>
</dbReference>
<name>A0A2L0V079_9CAUD</name>
<evidence type="ECO:0000313" key="1">
    <source>
        <dbReference type="EMBL" id="AUZ95204.1"/>
    </source>
</evidence>
<sequence length="107" mass="12468">MIKPFNLEMFCNTYSIVSDELSELEIGVVKNFEKIIQEKYIDRVYSVSVPTFVFEDNPYYVVSRSVSKIDDVITGFMEILVATDKKIFCMNYVKILNTSNRIRFAIV</sequence>
<reference evidence="1 2" key="1">
    <citation type="submission" date="2017-06" db="EMBL/GenBank/DDBJ databases">
        <authorList>
            <person name="Kim H.J."/>
            <person name="Triplett B.A."/>
        </authorList>
    </citation>
    <scope>NUCLEOTIDE SEQUENCE [LARGE SCALE GENOMIC DNA]</scope>
</reference>
<organism evidence="1 2">
    <name type="scientific">Agrobacterium phage Atu_ph07</name>
    <dbReference type="NCBI Taxonomy" id="2024264"/>
    <lineage>
        <taxon>Viruses</taxon>
        <taxon>Duplodnaviria</taxon>
        <taxon>Heunggongvirae</taxon>
        <taxon>Uroviricota</taxon>
        <taxon>Caudoviricetes</taxon>
        <taxon>Polybotosvirus</taxon>
        <taxon>Polybotosvirus Atuph07</taxon>
    </lineage>
</organism>
<protein>
    <submittedName>
        <fullName evidence="1">Uncharacterized protein</fullName>
    </submittedName>
</protein>
<accession>A0A2L0V079</accession>